<dbReference type="PANTHER" id="PTHR31111">
    <property type="entry name" value="BNAA05G37150D PROTEIN-RELATED"/>
    <property type="match status" value="1"/>
</dbReference>
<proteinExistence type="predicted"/>
<dbReference type="InterPro" id="IPR017451">
    <property type="entry name" value="F-box-assoc_interact_dom"/>
</dbReference>
<dbReference type="AlphaFoldDB" id="V4MPZ3"/>
<evidence type="ECO:0000259" key="1">
    <source>
        <dbReference type="Pfam" id="PF08268"/>
    </source>
</evidence>
<protein>
    <recommendedName>
        <fullName evidence="1">F-box associated beta-propeller type 3 domain-containing protein</fullName>
    </recommendedName>
</protein>
<gene>
    <name evidence="2" type="ORF">EUTSA_v10009370mg</name>
</gene>
<dbReference type="InterPro" id="IPR013187">
    <property type="entry name" value="F-box-assoc_dom_typ3"/>
</dbReference>
<feature type="domain" description="F-box associated beta-propeller type 3" evidence="1">
    <location>
        <begin position="177"/>
        <end position="270"/>
    </location>
</feature>
<dbReference type="Proteomes" id="UP000030689">
    <property type="component" value="Unassembled WGS sequence"/>
</dbReference>
<dbReference type="Pfam" id="PF08268">
    <property type="entry name" value="FBA_3"/>
    <property type="match status" value="2"/>
</dbReference>
<dbReference type="OMA" id="EYYDENC"/>
<dbReference type="EMBL" id="KI517683">
    <property type="protein sequence ID" value="ESQ33726.1"/>
    <property type="molecule type" value="Genomic_DNA"/>
</dbReference>
<accession>V4MPZ3</accession>
<dbReference type="Gramene" id="ESQ33726">
    <property type="protein sequence ID" value="ESQ33726"/>
    <property type="gene ID" value="EUTSA_v10009370mg"/>
</dbReference>
<dbReference type="KEGG" id="eus:EUTSA_v10009370mg"/>
<sequence>MVNSRGENSDSIPIDLISEIFSRLPAKSVARSSARPRLLFALNQDHEWSFFSSPQPQNPDEKSSLVVAAGFRVKIHGHSWTEFWGYAFVHLICNPSTGQCASLPKLRTYGRSHSFLGFDPIDKQFKVLFNAYDNHRILTFGIGKLSWRNIQCPIPITIGYSKGMCINGYDSADRNGTLKLRLRVLEDVEKQKWSKYVYTLSDDKFVDLRRVTIAGVTATGEIVLSMRYASKPFYVLYFNPERSTHQSVEIQGFGEYYDENCSVKVFVDHVEDLNFYKIES</sequence>
<dbReference type="PANTHER" id="PTHR31111:SF130">
    <property type="entry name" value="F-BOX ASSOCIATED UBIQUITINATION EFFECTOR FAMILY PROTEIN"/>
    <property type="match status" value="1"/>
</dbReference>
<name>V4MPZ3_EUTSA</name>
<feature type="domain" description="F-box associated beta-propeller type 3" evidence="1">
    <location>
        <begin position="37"/>
        <end position="168"/>
    </location>
</feature>
<keyword evidence="3" id="KW-1185">Reference proteome</keyword>
<dbReference type="NCBIfam" id="TIGR01640">
    <property type="entry name" value="F_box_assoc_1"/>
    <property type="match status" value="1"/>
</dbReference>
<organism evidence="2 3">
    <name type="scientific">Eutrema salsugineum</name>
    <name type="common">Saltwater cress</name>
    <name type="synonym">Sisymbrium salsugineum</name>
    <dbReference type="NCBI Taxonomy" id="72664"/>
    <lineage>
        <taxon>Eukaryota</taxon>
        <taxon>Viridiplantae</taxon>
        <taxon>Streptophyta</taxon>
        <taxon>Embryophyta</taxon>
        <taxon>Tracheophyta</taxon>
        <taxon>Spermatophyta</taxon>
        <taxon>Magnoliopsida</taxon>
        <taxon>eudicotyledons</taxon>
        <taxon>Gunneridae</taxon>
        <taxon>Pentapetalae</taxon>
        <taxon>rosids</taxon>
        <taxon>malvids</taxon>
        <taxon>Brassicales</taxon>
        <taxon>Brassicaceae</taxon>
        <taxon>Eutremeae</taxon>
        <taxon>Eutrema</taxon>
    </lineage>
</organism>
<evidence type="ECO:0000313" key="3">
    <source>
        <dbReference type="Proteomes" id="UP000030689"/>
    </source>
</evidence>
<evidence type="ECO:0000313" key="2">
    <source>
        <dbReference type="EMBL" id="ESQ33726.1"/>
    </source>
</evidence>
<reference evidence="2 3" key="1">
    <citation type="journal article" date="2013" name="Front. Plant Sci.">
        <title>The Reference Genome of the Halophytic Plant Eutrema salsugineum.</title>
        <authorList>
            <person name="Yang R."/>
            <person name="Jarvis D.E."/>
            <person name="Chen H."/>
            <person name="Beilstein M.A."/>
            <person name="Grimwood J."/>
            <person name="Jenkins J."/>
            <person name="Shu S."/>
            <person name="Prochnik S."/>
            <person name="Xin M."/>
            <person name="Ma C."/>
            <person name="Schmutz J."/>
            <person name="Wing R.A."/>
            <person name="Mitchell-Olds T."/>
            <person name="Schumaker K.S."/>
            <person name="Wang X."/>
        </authorList>
    </citation>
    <scope>NUCLEOTIDE SEQUENCE [LARGE SCALE GENOMIC DNA]</scope>
</reference>